<accession>A0A1E5L1C8</accession>
<dbReference type="AlphaFoldDB" id="A0A1E5L1C8"/>
<reference evidence="5 6" key="1">
    <citation type="submission" date="2016-09" db="EMBL/GenBank/DDBJ databases">
        <authorList>
            <person name="Capua I."/>
            <person name="De Benedictis P."/>
            <person name="Joannis T."/>
            <person name="Lombin L.H."/>
            <person name="Cattoli G."/>
        </authorList>
    </citation>
    <scope>NUCLEOTIDE SEQUENCE [LARGE SCALE GENOMIC DNA]</scope>
    <source>
        <strain evidence="5 6">LMG 25899</strain>
    </source>
</reference>
<dbReference type="InterPro" id="IPR011256">
    <property type="entry name" value="Reg_factor_effector_dom_sf"/>
</dbReference>
<organism evidence="5 6">
    <name type="scientific">Enterococcus rivorum</name>
    <dbReference type="NCBI Taxonomy" id="762845"/>
    <lineage>
        <taxon>Bacteria</taxon>
        <taxon>Bacillati</taxon>
        <taxon>Bacillota</taxon>
        <taxon>Bacilli</taxon>
        <taxon>Lactobacillales</taxon>
        <taxon>Enterococcaceae</taxon>
        <taxon>Enterococcus</taxon>
    </lineage>
</organism>
<dbReference type="EMBL" id="MIEK01000001">
    <property type="protein sequence ID" value="OEH83938.1"/>
    <property type="molecule type" value="Genomic_DNA"/>
</dbReference>
<dbReference type="InterPro" id="IPR018062">
    <property type="entry name" value="HTH_AraC-typ_CS"/>
</dbReference>
<dbReference type="GO" id="GO:0003700">
    <property type="term" value="F:DNA-binding transcription factor activity"/>
    <property type="evidence" value="ECO:0007669"/>
    <property type="project" value="InterPro"/>
</dbReference>
<keyword evidence="6" id="KW-1185">Reference proteome</keyword>
<dbReference type="InterPro" id="IPR029441">
    <property type="entry name" value="Cass2"/>
</dbReference>
<evidence type="ECO:0000313" key="6">
    <source>
        <dbReference type="Proteomes" id="UP000095256"/>
    </source>
</evidence>
<keyword evidence="2" id="KW-0238">DNA-binding</keyword>
<feature type="domain" description="HTH araC/xylS-type" evidence="4">
    <location>
        <begin position="8"/>
        <end position="105"/>
    </location>
</feature>
<dbReference type="Gene3D" id="3.20.80.10">
    <property type="entry name" value="Regulatory factor, effector binding domain"/>
    <property type="match status" value="1"/>
</dbReference>
<evidence type="ECO:0000256" key="2">
    <source>
        <dbReference type="ARBA" id="ARBA00023125"/>
    </source>
</evidence>
<sequence>MEWLEQLNKSIDYIEDHLTDDIDISEAAKIAYCSTYHFQRMFSYLAGVPLAEYIRRRRATLAAFDLQQGGKVLDISIKYGYESPTSFTRAFKNIHQIAPRDAKKSGASLTIFPPLKFSITVKGVTCMNYHMVKKDSFRVVGYSVKIDKNMEKNCEIIPKFWDKVSSSGQLENLWLLMGEEIPGVLGVRRDNEVGEWEYLIVVASNAPLQEGMIEYEVSSAQWAVFADRGPMPDAIQNLHKRIFTEWLPISGYEYANAPDIEVYLDSNPKNLAFEVWFPVNEEE</sequence>
<comment type="caution">
    <text evidence="5">The sequence shown here is derived from an EMBL/GenBank/DDBJ whole genome shotgun (WGS) entry which is preliminary data.</text>
</comment>
<keyword evidence="3" id="KW-0804">Transcription</keyword>
<dbReference type="Pfam" id="PF14526">
    <property type="entry name" value="Cass2"/>
    <property type="match status" value="1"/>
</dbReference>
<dbReference type="STRING" id="762845.BCR26_00240"/>
<dbReference type="Gene3D" id="1.10.10.60">
    <property type="entry name" value="Homeodomain-like"/>
    <property type="match status" value="2"/>
</dbReference>
<gene>
    <name evidence="5" type="ORF">BCR26_00240</name>
</gene>
<dbReference type="OrthoDB" id="9801123at2"/>
<dbReference type="Pfam" id="PF12833">
    <property type="entry name" value="HTH_18"/>
    <property type="match status" value="1"/>
</dbReference>
<dbReference type="SMART" id="SM00871">
    <property type="entry name" value="AraC_E_bind"/>
    <property type="match status" value="1"/>
</dbReference>
<proteinExistence type="predicted"/>
<dbReference type="SMART" id="SM00342">
    <property type="entry name" value="HTH_ARAC"/>
    <property type="match status" value="1"/>
</dbReference>
<evidence type="ECO:0000256" key="1">
    <source>
        <dbReference type="ARBA" id="ARBA00023015"/>
    </source>
</evidence>
<dbReference type="PANTHER" id="PTHR47504">
    <property type="entry name" value="RIGHT ORIGIN-BINDING PROTEIN"/>
    <property type="match status" value="1"/>
</dbReference>
<evidence type="ECO:0000256" key="3">
    <source>
        <dbReference type="ARBA" id="ARBA00023163"/>
    </source>
</evidence>
<dbReference type="Proteomes" id="UP000095256">
    <property type="component" value="Unassembled WGS sequence"/>
</dbReference>
<dbReference type="RefSeq" id="WP_069696949.1">
    <property type="nucleotide sequence ID" value="NZ_JAGGMA010000011.1"/>
</dbReference>
<dbReference type="InterPro" id="IPR009057">
    <property type="entry name" value="Homeodomain-like_sf"/>
</dbReference>
<dbReference type="GO" id="GO:0043565">
    <property type="term" value="F:sequence-specific DNA binding"/>
    <property type="evidence" value="ECO:0007669"/>
    <property type="project" value="InterPro"/>
</dbReference>
<dbReference type="SUPFAM" id="SSF55136">
    <property type="entry name" value="Probable bacterial effector-binding domain"/>
    <property type="match status" value="1"/>
</dbReference>
<dbReference type="PANTHER" id="PTHR47504:SF5">
    <property type="entry name" value="RIGHT ORIGIN-BINDING PROTEIN"/>
    <property type="match status" value="1"/>
</dbReference>
<evidence type="ECO:0000313" key="5">
    <source>
        <dbReference type="EMBL" id="OEH83938.1"/>
    </source>
</evidence>
<protein>
    <submittedName>
        <fullName evidence="5">AraC family transcriptional regulator</fullName>
    </submittedName>
</protein>
<name>A0A1E5L1C8_9ENTE</name>
<dbReference type="InterPro" id="IPR050959">
    <property type="entry name" value="MarA-like"/>
</dbReference>
<dbReference type="InterPro" id="IPR010499">
    <property type="entry name" value="AraC_E-bd"/>
</dbReference>
<dbReference type="PROSITE" id="PS01124">
    <property type="entry name" value="HTH_ARAC_FAMILY_2"/>
    <property type="match status" value="1"/>
</dbReference>
<dbReference type="SUPFAM" id="SSF46689">
    <property type="entry name" value="Homeodomain-like"/>
    <property type="match status" value="2"/>
</dbReference>
<dbReference type="PROSITE" id="PS00041">
    <property type="entry name" value="HTH_ARAC_FAMILY_1"/>
    <property type="match status" value="1"/>
</dbReference>
<dbReference type="InterPro" id="IPR018060">
    <property type="entry name" value="HTH_AraC"/>
</dbReference>
<keyword evidence="1" id="KW-0805">Transcription regulation</keyword>
<evidence type="ECO:0000259" key="4">
    <source>
        <dbReference type="PROSITE" id="PS01124"/>
    </source>
</evidence>